<reference evidence="4" key="1">
    <citation type="submission" date="2016-10" db="EMBL/GenBank/DDBJ databases">
        <authorList>
            <person name="Varghese N."/>
            <person name="Submissions S."/>
        </authorList>
    </citation>
    <scope>NUCLEOTIDE SEQUENCE [LARGE SCALE GENOMIC DNA]</scope>
    <source>
        <strain evidence="4">CGMCC 1.10370</strain>
    </source>
</reference>
<dbReference type="Pfam" id="PF01541">
    <property type="entry name" value="GIY-YIG"/>
    <property type="match status" value="1"/>
</dbReference>
<dbReference type="PROSITE" id="PS50164">
    <property type="entry name" value="GIY_YIG"/>
    <property type="match status" value="1"/>
</dbReference>
<dbReference type="SUPFAM" id="SSF82771">
    <property type="entry name" value="GIY-YIG endonuclease"/>
    <property type="match status" value="1"/>
</dbReference>
<protein>
    <submittedName>
        <fullName evidence="3">Putative endonuclease</fullName>
    </submittedName>
</protein>
<organism evidence="3 4">
    <name type="scientific">Flavobacterium phragmitis</name>
    <dbReference type="NCBI Taxonomy" id="739143"/>
    <lineage>
        <taxon>Bacteria</taxon>
        <taxon>Pseudomonadati</taxon>
        <taxon>Bacteroidota</taxon>
        <taxon>Flavobacteriia</taxon>
        <taxon>Flavobacteriales</taxon>
        <taxon>Flavobacteriaceae</taxon>
        <taxon>Flavobacterium</taxon>
    </lineage>
</organism>
<comment type="similarity">
    <text evidence="1">Belongs to the UPF0213 family.</text>
</comment>
<dbReference type="AlphaFoldDB" id="A0A1I1XHN1"/>
<sequence>MTLEFFALIHFMKFVVYILFSESKNRYYIGFTSNLEERLIRHNQKSKGFTGNVNDWKVVYTENYEIKETAHKRELQIKSWKSRIKIEELIKNKN</sequence>
<gene>
    <name evidence="3" type="ORF">SAMN05216297_119105</name>
</gene>
<dbReference type="Gene3D" id="3.40.1440.10">
    <property type="entry name" value="GIY-YIG endonuclease"/>
    <property type="match status" value="1"/>
</dbReference>
<feature type="domain" description="GIY-YIG" evidence="2">
    <location>
        <begin position="12"/>
        <end position="88"/>
    </location>
</feature>
<accession>A0A1I1XHN1</accession>
<dbReference type="Proteomes" id="UP000199672">
    <property type="component" value="Unassembled WGS sequence"/>
</dbReference>
<dbReference type="PANTHER" id="PTHR34477">
    <property type="entry name" value="UPF0213 PROTEIN YHBQ"/>
    <property type="match status" value="1"/>
</dbReference>
<keyword evidence="3" id="KW-0255">Endonuclease</keyword>
<proteinExistence type="inferred from homology"/>
<keyword evidence="3" id="KW-0378">Hydrolase</keyword>
<evidence type="ECO:0000256" key="1">
    <source>
        <dbReference type="ARBA" id="ARBA00007435"/>
    </source>
</evidence>
<dbReference type="EMBL" id="FOMH01000019">
    <property type="protein sequence ID" value="SFE06875.1"/>
    <property type="molecule type" value="Genomic_DNA"/>
</dbReference>
<keyword evidence="4" id="KW-1185">Reference proteome</keyword>
<evidence type="ECO:0000259" key="2">
    <source>
        <dbReference type="PROSITE" id="PS50164"/>
    </source>
</evidence>
<name>A0A1I1XHN1_9FLAO</name>
<dbReference type="InterPro" id="IPR000305">
    <property type="entry name" value="GIY-YIG_endonuc"/>
</dbReference>
<dbReference type="PANTHER" id="PTHR34477:SF5">
    <property type="entry name" value="BSL5627 PROTEIN"/>
    <property type="match status" value="1"/>
</dbReference>
<dbReference type="CDD" id="cd10449">
    <property type="entry name" value="GIY-YIG_SLX1_like"/>
    <property type="match status" value="1"/>
</dbReference>
<keyword evidence="3" id="KW-0540">Nuclease</keyword>
<dbReference type="InterPro" id="IPR050190">
    <property type="entry name" value="UPF0213_domain"/>
</dbReference>
<dbReference type="InterPro" id="IPR035901">
    <property type="entry name" value="GIY-YIG_endonuc_sf"/>
</dbReference>
<dbReference type="GO" id="GO:0004519">
    <property type="term" value="F:endonuclease activity"/>
    <property type="evidence" value="ECO:0007669"/>
    <property type="project" value="UniProtKB-KW"/>
</dbReference>
<evidence type="ECO:0000313" key="3">
    <source>
        <dbReference type="EMBL" id="SFE06875.1"/>
    </source>
</evidence>
<evidence type="ECO:0000313" key="4">
    <source>
        <dbReference type="Proteomes" id="UP000199672"/>
    </source>
</evidence>